<reference evidence="2" key="1">
    <citation type="submission" date="2021-02" db="EMBL/GenBank/DDBJ databases">
        <authorList>
            <person name="Steward A R."/>
        </authorList>
    </citation>
    <scope>NUCLEOTIDE SEQUENCE</scope>
</reference>
<evidence type="ECO:0000313" key="2">
    <source>
        <dbReference type="EMBL" id="CAF4832051.1"/>
    </source>
</evidence>
<dbReference type="AlphaFoldDB" id="A0A821QYT0"/>
<feature type="compositionally biased region" description="Polar residues" evidence="1">
    <location>
        <begin position="12"/>
        <end position="25"/>
    </location>
</feature>
<dbReference type="EMBL" id="CAJOBZ010000010">
    <property type="protein sequence ID" value="CAF4832051.1"/>
    <property type="molecule type" value="Genomic_DNA"/>
</dbReference>
<organism evidence="2 3">
    <name type="scientific">Pieris macdunnoughi</name>
    <dbReference type="NCBI Taxonomy" id="345717"/>
    <lineage>
        <taxon>Eukaryota</taxon>
        <taxon>Metazoa</taxon>
        <taxon>Ecdysozoa</taxon>
        <taxon>Arthropoda</taxon>
        <taxon>Hexapoda</taxon>
        <taxon>Insecta</taxon>
        <taxon>Pterygota</taxon>
        <taxon>Neoptera</taxon>
        <taxon>Endopterygota</taxon>
        <taxon>Lepidoptera</taxon>
        <taxon>Glossata</taxon>
        <taxon>Ditrysia</taxon>
        <taxon>Papilionoidea</taxon>
        <taxon>Pieridae</taxon>
        <taxon>Pierinae</taxon>
        <taxon>Pieris</taxon>
    </lineage>
</organism>
<comment type="caution">
    <text evidence="2">The sequence shown here is derived from an EMBL/GenBank/DDBJ whole genome shotgun (WGS) entry which is preliminary data.</text>
</comment>
<gene>
    <name evidence="2" type="ORF">PMACD_LOCUS5408</name>
</gene>
<name>A0A821QYT0_9NEOP</name>
<sequence length="90" mass="10120">MHEGPARRTEQQVHTNRASAVSASRPQRGARRPHSARAEGQLPDPARKRPIGARALLSLCCRLFYDVGAHFTEHISMVQARSCIFRWSTI</sequence>
<proteinExistence type="predicted"/>
<dbReference type="Proteomes" id="UP000663880">
    <property type="component" value="Unassembled WGS sequence"/>
</dbReference>
<protein>
    <submittedName>
        <fullName evidence="2">Uncharacterized protein</fullName>
    </submittedName>
</protein>
<evidence type="ECO:0000256" key="1">
    <source>
        <dbReference type="SAM" id="MobiDB-lite"/>
    </source>
</evidence>
<accession>A0A821QYT0</accession>
<evidence type="ECO:0000313" key="3">
    <source>
        <dbReference type="Proteomes" id="UP000663880"/>
    </source>
</evidence>
<feature type="compositionally biased region" description="Basic and acidic residues" evidence="1">
    <location>
        <begin position="1"/>
        <end position="11"/>
    </location>
</feature>
<keyword evidence="3" id="KW-1185">Reference proteome</keyword>
<feature type="region of interest" description="Disordered" evidence="1">
    <location>
        <begin position="1"/>
        <end position="47"/>
    </location>
</feature>